<accession>A0A7S2RHQ2</accession>
<dbReference type="Gene3D" id="1.25.40.20">
    <property type="entry name" value="Ankyrin repeat-containing domain"/>
    <property type="match status" value="1"/>
</dbReference>
<name>A0A7S2RHQ2_9STRA</name>
<dbReference type="AlphaFoldDB" id="A0A7S2RHQ2"/>
<proteinExistence type="predicted"/>
<evidence type="ECO:0000256" key="2">
    <source>
        <dbReference type="ARBA" id="ARBA00023043"/>
    </source>
</evidence>
<feature type="compositionally biased region" description="Low complexity" evidence="4">
    <location>
        <begin position="242"/>
        <end position="254"/>
    </location>
</feature>
<feature type="compositionally biased region" description="Low complexity" evidence="4">
    <location>
        <begin position="181"/>
        <end position="192"/>
    </location>
</feature>
<dbReference type="Pfam" id="PF12796">
    <property type="entry name" value="Ank_2"/>
    <property type="match status" value="1"/>
</dbReference>
<feature type="compositionally biased region" description="Low complexity" evidence="4">
    <location>
        <begin position="469"/>
        <end position="490"/>
    </location>
</feature>
<dbReference type="SUPFAM" id="SSF48403">
    <property type="entry name" value="Ankyrin repeat"/>
    <property type="match status" value="1"/>
</dbReference>
<feature type="compositionally biased region" description="Polar residues" evidence="4">
    <location>
        <begin position="389"/>
        <end position="434"/>
    </location>
</feature>
<dbReference type="PROSITE" id="PS50088">
    <property type="entry name" value="ANK_REPEAT"/>
    <property type="match status" value="2"/>
</dbReference>
<evidence type="ECO:0000256" key="4">
    <source>
        <dbReference type="SAM" id="MobiDB-lite"/>
    </source>
</evidence>
<sequence length="540" mass="56992">MFGFFEDKATALWNVMAPEATEEEKLSLCIAEGNLGEVQACMQRNGYDVNFRNSNGNMPLHIATFNGKQQLVDYFLQCGADPNATGQRNNTCLHFAAAKGHIELVKFFISLGLSPLAKNDLGNTPYDSTQAFGIRQLLMPLMFQEEKKLGISPEVLGATRDSTATEHLKNLAPPPKMGEVQQQMQQLQTPSQGGLYAPPPHPGLGYQQQASPAANTPSPAPTAQPGVYTPQPVAGGGAPFNPASASATPPIASGTPPPAPVGTPPVGGTSTYVDPNYRPPSRGRKIQADGFVTTVGNPSLAAKYGNTSKYRPADADTDATGGSVSPPTYNPELAKQSPFAKGRYVTYNAGNDTSAPFNPSTSQYQGAANPGVQRFTPQQPAQSSQPVQTFNPAMRQQASPVQQQTAPGPGQNSPSVQSNSPVTGQFQQAQTSPHNPSPVPGQFNRQASPVPGQFQQTQNPSPAVQGQFQQAPSSPPVQHSSPVPGQFQQPPSSPPAQNPSPVPGQFNQHAPGQFQQSPAISQPTPSFPTVPDESEEGSFN</sequence>
<feature type="compositionally biased region" description="Low complexity" evidence="4">
    <location>
        <begin position="377"/>
        <end position="388"/>
    </location>
</feature>
<feature type="repeat" description="ANK" evidence="3">
    <location>
        <begin position="55"/>
        <end position="87"/>
    </location>
</feature>
<dbReference type="InterPro" id="IPR002110">
    <property type="entry name" value="Ankyrin_rpt"/>
</dbReference>
<evidence type="ECO:0000256" key="1">
    <source>
        <dbReference type="ARBA" id="ARBA00022737"/>
    </source>
</evidence>
<reference evidence="5" key="1">
    <citation type="submission" date="2021-01" db="EMBL/GenBank/DDBJ databases">
        <authorList>
            <person name="Corre E."/>
            <person name="Pelletier E."/>
            <person name="Niang G."/>
            <person name="Scheremetjew M."/>
            <person name="Finn R."/>
            <person name="Kale V."/>
            <person name="Holt S."/>
            <person name="Cochrane G."/>
            <person name="Meng A."/>
            <person name="Brown T."/>
            <person name="Cohen L."/>
        </authorList>
    </citation>
    <scope>NUCLEOTIDE SEQUENCE</scope>
    <source>
        <strain evidence="5">NY070348D</strain>
    </source>
</reference>
<feature type="compositionally biased region" description="Low complexity" evidence="4">
    <location>
        <begin position="207"/>
        <end position="225"/>
    </location>
</feature>
<evidence type="ECO:0000256" key="3">
    <source>
        <dbReference type="PROSITE-ProRule" id="PRU00023"/>
    </source>
</evidence>
<dbReference type="SMART" id="SM00248">
    <property type="entry name" value="ANK"/>
    <property type="match status" value="2"/>
</dbReference>
<feature type="compositionally biased region" description="Polar residues" evidence="4">
    <location>
        <begin position="348"/>
        <end position="366"/>
    </location>
</feature>
<evidence type="ECO:0000313" key="5">
    <source>
        <dbReference type="EMBL" id="CAD9671473.1"/>
    </source>
</evidence>
<feature type="compositionally biased region" description="Pro residues" evidence="4">
    <location>
        <begin position="491"/>
        <end position="502"/>
    </location>
</feature>
<keyword evidence="1" id="KW-0677">Repeat</keyword>
<dbReference type="PROSITE" id="PS50297">
    <property type="entry name" value="ANK_REP_REGION"/>
    <property type="match status" value="2"/>
</dbReference>
<protein>
    <submittedName>
        <fullName evidence="5">Uncharacterized protein</fullName>
    </submittedName>
</protein>
<dbReference type="InterPro" id="IPR036770">
    <property type="entry name" value="Ankyrin_rpt-contain_sf"/>
</dbReference>
<feature type="repeat" description="ANK" evidence="3">
    <location>
        <begin position="88"/>
        <end position="120"/>
    </location>
</feature>
<feature type="compositionally biased region" description="Polar residues" evidence="4">
    <location>
        <begin position="506"/>
        <end position="524"/>
    </location>
</feature>
<dbReference type="EMBL" id="HBHK01005992">
    <property type="protein sequence ID" value="CAD9671473.1"/>
    <property type="molecule type" value="Transcribed_RNA"/>
</dbReference>
<feature type="compositionally biased region" description="Polar residues" evidence="4">
    <location>
        <begin position="443"/>
        <end position="468"/>
    </location>
</feature>
<keyword evidence="2 3" id="KW-0040">ANK repeat</keyword>
<dbReference type="PANTHER" id="PTHR24171">
    <property type="entry name" value="ANKYRIN REPEAT DOMAIN-CONTAINING PROTEIN 39-RELATED"/>
    <property type="match status" value="1"/>
</dbReference>
<feature type="region of interest" description="Disordered" evidence="4">
    <location>
        <begin position="168"/>
        <end position="540"/>
    </location>
</feature>
<organism evidence="5">
    <name type="scientific">Mucochytrium quahogii</name>
    <dbReference type="NCBI Taxonomy" id="96639"/>
    <lineage>
        <taxon>Eukaryota</taxon>
        <taxon>Sar</taxon>
        <taxon>Stramenopiles</taxon>
        <taxon>Bigyra</taxon>
        <taxon>Labyrinthulomycetes</taxon>
        <taxon>Thraustochytrida</taxon>
        <taxon>Thraustochytriidae</taxon>
        <taxon>Mucochytrium</taxon>
    </lineage>
</organism>
<gene>
    <name evidence="5" type="ORF">QSP1433_LOCUS3570</name>
</gene>